<dbReference type="OrthoDB" id="199095at2"/>
<comment type="caution">
    <text evidence="2">The sequence shown here is derived from an EMBL/GenBank/DDBJ whole genome shotgun (WGS) entry which is preliminary data.</text>
</comment>
<dbReference type="InterPro" id="IPR001173">
    <property type="entry name" value="Glyco_trans_2-like"/>
</dbReference>
<dbReference type="PANTHER" id="PTHR22916">
    <property type="entry name" value="GLYCOSYLTRANSFERASE"/>
    <property type="match status" value="1"/>
</dbReference>
<dbReference type="SUPFAM" id="SSF53448">
    <property type="entry name" value="Nucleotide-diphospho-sugar transferases"/>
    <property type="match status" value="1"/>
</dbReference>
<organism evidence="2 3">
    <name type="scientific">Ruminococcus albus SY3</name>
    <dbReference type="NCBI Taxonomy" id="1341156"/>
    <lineage>
        <taxon>Bacteria</taxon>
        <taxon>Bacillati</taxon>
        <taxon>Bacillota</taxon>
        <taxon>Clostridia</taxon>
        <taxon>Eubacteriales</taxon>
        <taxon>Oscillospiraceae</taxon>
        <taxon>Ruminococcus</taxon>
    </lineage>
</organism>
<dbReference type="EMBL" id="JEOB01000001">
    <property type="protein sequence ID" value="EXM40872.1"/>
    <property type="molecule type" value="Genomic_DNA"/>
</dbReference>
<dbReference type="GO" id="GO:0016758">
    <property type="term" value="F:hexosyltransferase activity"/>
    <property type="evidence" value="ECO:0007669"/>
    <property type="project" value="UniProtKB-ARBA"/>
</dbReference>
<feature type="domain" description="Glycosyltransferase 2-like" evidence="1">
    <location>
        <begin position="6"/>
        <end position="157"/>
    </location>
</feature>
<keyword evidence="3" id="KW-1185">Reference proteome</keyword>
<dbReference type="Proteomes" id="UP000021369">
    <property type="component" value="Unassembled WGS sequence"/>
</dbReference>
<evidence type="ECO:0000259" key="1">
    <source>
        <dbReference type="Pfam" id="PF00535"/>
    </source>
</evidence>
<name>A0A011V5T1_RUMAL</name>
<proteinExistence type="predicted"/>
<dbReference type="InterPro" id="IPR029044">
    <property type="entry name" value="Nucleotide-diphossugar_trans"/>
</dbReference>
<gene>
    <name evidence="2" type="ORF">RASY3_04155</name>
</gene>
<protein>
    <submittedName>
        <fullName evidence="2">Glycosyl transferase family 2</fullName>
    </submittedName>
</protein>
<dbReference type="Pfam" id="PF00535">
    <property type="entry name" value="Glycos_transf_2"/>
    <property type="match status" value="1"/>
</dbReference>
<dbReference type="RefSeq" id="WP_037285275.1">
    <property type="nucleotide sequence ID" value="NZ_JEOB01000001.1"/>
</dbReference>
<evidence type="ECO:0000313" key="2">
    <source>
        <dbReference type="EMBL" id="EXM40872.1"/>
    </source>
</evidence>
<evidence type="ECO:0000313" key="3">
    <source>
        <dbReference type="Proteomes" id="UP000021369"/>
    </source>
</evidence>
<reference evidence="2 3" key="1">
    <citation type="submission" date="2013-06" db="EMBL/GenBank/DDBJ databases">
        <title>Rumen cellulosomics: divergent fiber-degrading strategies revealed by comparative genome-wide analysis of six Ruminococcal strains.</title>
        <authorList>
            <person name="Dassa B."/>
            <person name="Borovok I."/>
            <person name="Lamed R."/>
            <person name="Flint H."/>
            <person name="Yeoman C.J."/>
            <person name="White B."/>
            <person name="Bayer E.A."/>
        </authorList>
    </citation>
    <scope>NUCLEOTIDE SEQUENCE [LARGE SCALE GENOMIC DNA]</scope>
    <source>
        <strain evidence="2 3">SY3</strain>
    </source>
</reference>
<dbReference type="PATRIC" id="fig|1341156.4.peg.545"/>
<dbReference type="PANTHER" id="PTHR22916:SF3">
    <property type="entry name" value="UDP-GLCNAC:BETAGAL BETA-1,3-N-ACETYLGLUCOSAMINYLTRANSFERASE-LIKE PROTEIN 1"/>
    <property type="match status" value="1"/>
</dbReference>
<sequence length="323" mass="37624">MAAIATVCIVSFNHEKWLRKCLGSICTQKTDFEYKVLVHDDCSTDGSIAIIEEFAQKYPDKIQTIIQEENRYSKGINIVQKYVIPAIQTKYFAICEGDDYWCDENKLQKQVNYLENHPECNMTFHNANVVDTDDNYLKTFYPRKMWNDKKLYKALEKPEGTDISVGELIMLDFTPTASIVGRTENLRPILNFSTSLDLVVRLVTTYDGCAHYFNEIMSAYRTNNPNSASGSIKTDPEKLKKNFFDRHCSLLKEFDEFTEGKYHSEIEHIIKRKELIYYQHLNDLKGMKASGVYNELTLYERLKYDVKDILPFIADLKKKIKRS</sequence>
<dbReference type="Gene3D" id="3.90.550.10">
    <property type="entry name" value="Spore Coat Polysaccharide Biosynthesis Protein SpsA, Chain A"/>
    <property type="match status" value="1"/>
</dbReference>
<dbReference type="AlphaFoldDB" id="A0A011V5T1"/>
<keyword evidence="2" id="KW-0808">Transferase</keyword>
<accession>A0A011V5T1</accession>